<dbReference type="EMBL" id="VZIZ01000049">
    <property type="protein sequence ID" value="KAF0567390.1"/>
    <property type="molecule type" value="Genomic_DNA"/>
</dbReference>
<evidence type="ECO:0000313" key="1">
    <source>
        <dbReference type="EMBL" id="KAF0567390.1"/>
    </source>
</evidence>
<proteinExistence type="predicted"/>
<reference evidence="1 2" key="1">
    <citation type="submission" date="2019-09" db="EMBL/GenBank/DDBJ databases">
        <title>Draft genome sequence of Psychrobacter nivimaris LAMA 639, in search for biotechnological relevant genes.</title>
        <authorList>
            <person name="Lima A.O.S."/>
            <person name="Staloch B.E.K."/>
            <person name="Freitas R.C."/>
            <person name="Niero H."/>
            <person name="Silva M.A.C."/>
        </authorList>
    </citation>
    <scope>NUCLEOTIDE SEQUENCE [LARGE SCALE GENOMIC DNA]</scope>
    <source>
        <strain evidence="1 2">LAMA 639</strain>
    </source>
</reference>
<protein>
    <submittedName>
        <fullName evidence="1">Uncharacterized protein</fullName>
    </submittedName>
</protein>
<dbReference type="Proteomes" id="UP000471465">
    <property type="component" value="Unassembled WGS sequence"/>
</dbReference>
<gene>
    <name evidence="1" type="ORF">FQV37_2246</name>
</gene>
<sequence>MKLWEVGYYDNGVYMEEHHYAVTRIQAQGCVIHRLKRQVKFEVVRVVDESEVA</sequence>
<dbReference type="AlphaFoldDB" id="A0A6N7BXP7"/>
<evidence type="ECO:0000313" key="2">
    <source>
        <dbReference type="Proteomes" id="UP000471465"/>
    </source>
</evidence>
<comment type="caution">
    <text evidence="1">The sequence shown here is derived from an EMBL/GenBank/DDBJ whole genome shotgun (WGS) entry which is preliminary data.</text>
</comment>
<organism evidence="1 2">
    <name type="scientific">Psychrobacter nivimaris</name>
    <dbReference type="NCBI Taxonomy" id="281738"/>
    <lineage>
        <taxon>Bacteria</taxon>
        <taxon>Pseudomonadati</taxon>
        <taxon>Pseudomonadota</taxon>
        <taxon>Gammaproteobacteria</taxon>
        <taxon>Moraxellales</taxon>
        <taxon>Moraxellaceae</taxon>
        <taxon>Psychrobacter</taxon>
    </lineage>
</organism>
<keyword evidence="2" id="KW-1185">Reference proteome</keyword>
<accession>A0A6N7BXP7</accession>
<name>A0A6N7BXP7_9GAMM</name>